<dbReference type="Proteomes" id="UP001552299">
    <property type="component" value="Unassembled WGS sequence"/>
</dbReference>
<gene>
    <name evidence="1" type="ORF">M5K25_028240</name>
</gene>
<proteinExistence type="predicted"/>
<evidence type="ECO:0000313" key="1">
    <source>
        <dbReference type="EMBL" id="KAL0903063.1"/>
    </source>
</evidence>
<sequence>MLPGAGLPRFAPAAFSPDGNSVVYLDSRRVTRSTVPRCEVQVVMITPRYALAPLTGTPGPANARENPVSQCPRLFQIEGSWRPGTMTSSSSISLRARDFYAAGRDSRLCVEKKRQLKQI</sequence>
<dbReference type="AlphaFoldDB" id="A0ABD0TTY0"/>
<keyword evidence="2" id="KW-1185">Reference proteome</keyword>
<evidence type="ECO:0000313" key="2">
    <source>
        <dbReference type="Proteomes" id="UP001552299"/>
    </source>
</evidence>
<protein>
    <submittedName>
        <fullName evidence="1">Uncharacterized protein</fullName>
    </submittedName>
</protein>
<reference evidence="1 2" key="1">
    <citation type="journal article" date="2024" name="Plant Biotechnol. J.">
        <title>Dendrobium thyrsiflorum genome and its molecular insights into genes involved in important horticultural traits.</title>
        <authorList>
            <person name="Chen B."/>
            <person name="Wang J.Y."/>
            <person name="Zheng P.J."/>
            <person name="Li K.L."/>
            <person name="Liang Y.M."/>
            <person name="Chen X.F."/>
            <person name="Zhang C."/>
            <person name="Zhao X."/>
            <person name="He X."/>
            <person name="Zhang G.Q."/>
            <person name="Liu Z.J."/>
            <person name="Xu Q."/>
        </authorList>
    </citation>
    <scope>NUCLEOTIDE SEQUENCE [LARGE SCALE GENOMIC DNA]</scope>
    <source>
        <strain evidence="1">GZMU011</strain>
    </source>
</reference>
<accession>A0ABD0TTY0</accession>
<organism evidence="1 2">
    <name type="scientific">Dendrobium thyrsiflorum</name>
    <name type="common">Pinecone-like raceme dendrobium</name>
    <name type="synonym">Orchid</name>
    <dbReference type="NCBI Taxonomy" id="117978"/>
    <lineage>
        <taxon>Eukaryota</taxon>
        <taxon>Viridiplantae</taxon>
        <taxon>Streptophyta</taxon>
        <taxon>Embryophyta</taxon>
        <taxon>Tracheophyta</taxon>
        <taxon>Spermatophyta</taxon>
        <taxon>Magnoliopsida</taxon>
        <taxon>Liliopsida</taxon>
        <taxon>Asparagales</taxon>
        <taxon>Orchidaceae</taxon>
        <taxon>Epidendroideae</taxon>
        <taxon>Malaxideae</taxon>
        <taxon>Dendrobiinae</taxon>
        <taxon>Dendrobium</taxon>
    </lineage>
</organism>
<name>A0ABD0TTY0_DENTH</name>
<dbReference type="EMBL" id="JANQDX010000025">
    <property type="protein sequence ID" value="KAL0903063.1"/>
    <property type="molecule type" value="Genomic_DNA"/>
</dbReference>
<comment type="caution">
    <text evidence="1">The sequence shown here is derived from an EMBL/GenBank/DDBJ whole genome shotgun (WGS) entry which is preliminary data.</text>
</comment>